<dbReference type="GO" id="GO:0005886">
    <property type="term" value="C:plasma membrane"/>
    <property type="evidence" value="ECO:0007669"/>
    <property type="project" value="TreeGrafter"/>
</dbReference>
<name>A0A1H7S1J8_STRJI</name>
<dbReference type="AlphaFoldDB" id="A0A1H7S1J8"/>
<sequence>MRWLIASCLRLAAVVVVAALVVAGLGIWSLRNAAVDTLPEFLPPQVQVQTEALGLSANEVEQLITVPMEDELNGVAYLDHLRSRSLPGLSDIELTFKPGTDIYHARQLVQERVNQGPAVVNVGTPPVMVQPLSAETRGLMVGISSSTVSPIDLSTLARWRIRPRLLAVPGVANVTIWGQRDQQLQVLIDPAKLRAKGVTLSQVINTTGDAMWTSPLTFVEASTPGADGFIDTPNQRLSVQHLLPISTPQDLAKVPVEVDTGVSKLKLGDVATVVEDHPALRGDAVLTSQSADGTGFLLVVEKFPGADALAVDRGVRQAMAELAPGLQGVKVDTDVYRPATYLDSALANLGWAALAGLVLLVAWFGLAWRSWRVALIGLVATALPLITAAWVLDLRDATFSWFTLAGLAVALAVVVDDAVSAVAAVQRGLDQAPPGSPDSPDRGREGRAAAITEALLGVRRPLGWALAVLLLAAVPLLMVPGSNGELTRPMLFTYVLTMVAAAAVALTVTPALSLLLLRRAPEGRAVPPVARWIESVHDRAARVFARRRVAAVTLAGVLGVAALAIIPQFGGGGLVPAPQDRNLVVQWSAAPGTSLPAMRQTTEAAGAELRGVPGVTGVASDIGQALLGDQIVNVDSAQTWLTVAGNADLGRTKARITEVLSHYPALSHQLLTYAQTALAGAPTNSIGPDGNAPLTVRLYGTNWAALTTEANQLASVVDGIHGVSGATVHEPTQEPSILIDTDVAKAANYGLKPGDVRRDTAVLISGIPVGSYYQQQQIFDVAVWSVPTVRANLGDIQNLLLDTPSGGQVPLKDVATVAIAPAPTEIDHDQASRYLDITATLHGVDADTAVSQVQTAVRKVTLPEGYHAEVSSGIAEQQGAALQIILVAIGCALGTLLLFQAALRSWPRAGLLLASLPLSLAGGALTAYAAGSAISAGELIGFLGVLALAVRGGLRVLRRTRELELAGHGGASAVAAREASFPVVASAIGLILLVAPFTLRGDIAGLELVRPLSFVLMGGAVTATVVTLLLLPAFAGRAPSDEDEAVPFPTGGGEGGEQVAQPGARGSVDEGLRPGARPATQPGGAPNERGRPDAGGSRAPEELHGSSPASASDPAEGAA</sequence>
<dbReference type="Pfam" id="PF00873">
    <property type="entry name" value="ACR_tran"/>
    <property type="match status" value="1"/>
</dbReference>
<dbReference type="Gene3D" id="3.30.2090.10">
    <property type="entry name" value="Multidrug efflux transporter AcrB TolC docking domain, DN and DC subdomains"/>
    <property type="match status" value="2"/>
</dbReference>
<feature type="transmembrane region" description="Helical" evidence="2">
    <location>
        <begin position="491"/>
        <end position="517"/>
    </location>
</feature>
<feature type="transmembrane region" description="Helical" evidence="2">
    <location>
        <begin position="940"/>
        <end position="958"/>
    </location>
</feature>
<feature type="transmembrane region" description="Helical" evidence="2">
    <location>
        <begin position="549"/>
        <end position="570"/>
    </location>
</feature>
<feature type="transmembrane region" description="Helical" evidence="2">
    <location>
        <begin position="398"/>
        <end position="419"/>
    </location>
</feature>
<dbReference type="STRING" id="235985.SAMN05414137_11199"/>
<proteinExistence type="predicted"/>
<accession>A0A1H7S1J8</accession>
<dbReference type="EMBL" id="FOAZ01000011">
    <property type="protein sequence ID" value="SEL66373.1"/>
    <property type="molecule type" value="Genomic_DNA"/>
</dbReference>
<dbReference type="Proteomes" id="UP000183015">
    <property type="component" value="Unassembled WGS sequence"/>
</dbReference>
<dbReference type="eggNOG" id="COG3696">
    <property type="taxonomic scope" value="Bacteria"/>
</dbReference>
<dbReference type="PRINTS" id="PR00702">
    <property type="entry name" value="ACRIFLAVINRP"/>
</dbReference>
<gene>
    <name evidence="3" type="ORF">SAMN05414137_11199</name>
</gene>
<reference evidence="4" key="1">
    <citation type="submission" date="2016-10" db="EMBL/GenBank/DDBJ databases">
        <authorList>
            <person name="Varghese N."/>
        </authorList>
    </citation>
    <scope>NUCLEOTIDE SEQUENCE [LARGE SCALE GENOMIC DNA]</scope>
    <source>
        <strain evidence="4">DSM 45096 / BCRC 16803 / CGMCC 4.1857 / CIP 109030 / JCM 12277 / KCTC 19219 / NBRC 100920 / 33214</strain>
    </source>
</reference>
<feature type="transmembrane region" description="Helical" evidence="2">
    <location>
        <begin position="462"/>
        <end position="479"/>
    </location>
</feature>
<evidence type="ECO:0000313" key="3">
    <source>
        <dbReference type="EMBL" id="SEL66373.1"/>
    </source>
</evidence>
<feature type="transmembrane region" description="Helical" evidence="2">
    <location>
        <begin position="880"/>
        <end position="899"/>
    </location>
</feature>
<feature type="transmembrane region" description="Helical" evidence="2">
    <location>
        <begin position="1011"/>
        <end position="1031"/>
    </location>
</feature>
<dbReference type="InterPro" id="IPR027463">
    <property type="entry name" value="AcrB_DN_DC_subdom"/>
</dbReference>
<dbReference type="Gene3D" id="1.20.1640.10">
    <property type="entry name" value="Multidrug efflux transporter AcrB transmembrane domain"/>
    <property type="match status" value="2"/>
</dbReference>
<dbReference type="PANTHER" id="PTHR32063">
    <property type="match status" value="1"/>
</dbReference>
<dbReference type="GO" id="GO:0042910">
    <property type="term" value="F:xenobiotic transmembrane transporter activity"/>
    <property type="evidence" value="ECO:0007669"/>
    <property type="project" value="TreeGrafter"/>
</dbReference>
<keyword evidence="4" id="KW-1185">Reference proteome</keyword>
<dbReference type="SUPFAM" id="SSF82714">
    <property type="entry name" value="Multidrug efflux transporter AcrB TolC docking domain, DN and DC subdomains"/>
    <property type="match status" value="2"/>
</dbReference>
<feature type="transmembrane region" description="Helical" evidence="2">
    <location>
        <begin position="345"/>
        <end position="366"/>
    </location>
</feature>
<feature type="transmembrane region" description="Helical" evidence="2">
    <location>
        <begin position="979"/>
        <end position="999"/>
    </location>
</feature>
<dbReference type="InterPro" id="IPR001036">
    <property type="entry name" value="Acrflvin-R"/>
</dbReference>
<dbReference type="Gene3D" id="3.30.70.1440">
    <property type="entry name" value="Multidrug efflux transporter AcrB pore domain"/>
    <property type="match status" value="1"/>
</dbReference>
<keyword evidence="2" id="KW-0812">Transmembrane</keyword>
<feature type="transmembrane region" description="Helical" evidence="2">
    <location>
        <begin position="911"/>
        <end position="934"/>
    </location>
</feature>
<organism evidence="3 4">
    <name type="scientific">Streptacidiphilus jiangxiensis</name>
    <dbReference type="NCBI Taxonomy" id="235985"/>
    <lineage>
        <taxon>Bacteria</taxon>
        <taxon>Bacillati</taxon>
        <taxon>Actinomycetota</taxon>
        <taxon>Actinomycetes</taxon>
        <taxon>Kitasatosporales</taxon>
        <taxon>Streptomycetaceae</taxon>
        <taxon>Streptacidiphilus</taxon>
    </lineage>
</organism>
<dbReference type="RefSeq" id="WP_052438776.1">
    <property type="nucleotide sequence ID" value="NZ_BBPN01000015.1"/>
</dbReference>
<dbReference type="Gene3D" id="3.30.70.1320">
    <property type="entry name" value="Multidrug efflux transporter AcrB pore domain like"/>
    <property type="match status" value="1"/>
</dbReference>
<evidence type="ECO:0000256" key="1">
    <source>
        <dbReference type="SAM" id="MobiDB-lite"/>
    </source>
</evidence>
<dbReference type="PANTHER" id="PTHR32063:SF4">
    <property type="entry name" value="SLR6043 PROTEIN"/>
    <property type="match status" value="1"/>
</dbReference>
<dbReference type="Gene3D" id="3.30.70.1430">
    <property type="entry name" value="Multidrug efflux transporter AcrB pore domain"/>
    <property type="match status" value="2"/>
</dbReference>
<dbReference type="SUPFAM" id="SSF82693">
    <property type="entry name" value="Multidrug efflux transporter AcrB pore domain, PN1, PN2, PC1 and PC2 subdomains"/>
    <property type="match status" value="2"/>
</dbReference>
<feature type="region of interest" description="Disordered" evidence="1">
    <location>
        <begin position="1040"/>
        <end position="1119"/>
    </location>
</feature>
<feature type="transmembrane region" description="Helical" evidence="2">
    <location>
        <begin position="373"/>
        <end position="392"/>
    </location>
</feature>
<keyword evidence="2" id="KW-0472">Membrane</keyword>
<dbReference type="SUPFAM" id="SSF82866">
    <property type="entry name" value="Multidrug efflux transporter AcrB transmembrane domain"/>
    <property type="match status" value="2"/>
</dbReference>
<evidence type="ECO:0000256" key="2">
    <source>
        <dbReference type="SAM" id="Phobius"/>
    </source>
</evidence>
<evidence type="ECO:0000313" key="4">
    <source>
        <dbReference type="Proteomes" id="UP000183015"/>
    </source>
</evidence>
<keyword evidence="2" id="KW-1133">Transmembrane helix</keyword>
<protein>
    <submittedName>
        <fullName evidence="3">Cu/Ag efflux pump CusA</fullName>
    </submittedName>
</protein>